<protein>
    <submittedName>
        <fullName evidence="1">Uncharacterized protein</fullName>
    </submittedName>
</protein>
<dbReference type="Proteomes" id="UP000198588">
    <property type="component" value="Unassembled WGS sequence"/>
</dbReference>
<dbReference type="EMBL" id="FMXM01000027">
    <property type="protein sequence ID" value="SDA97685.1"/>
    <property type="molecule type" value="Genomic_DNA"/>
</dbReference>
<name>A0A1G5ZSQ9_9HYPH</name>
<accession>A0A1G5ZSQ9</accession>
<gene>
    <name evidence="1" type="ORF">SAMN02927914_05946</name>
</gene>
<reference evidence="1 2" key="1">
    <citation type="submission" date="2016-10" db="EMBL/GenBank/DDBJ databases">
        <authorList>
            <person name="de Groot N.N."/>
        </authorList>
    </citation>
    <scope>NUCLEOTIDE SEQUENCE [LARGE SCALE GENOMIC DNA]</scope>
    <source>
        <strain evidence="1 2">CGMCC 1.12097</strain>
    </source>
</reference>
<sequence length="45" mass="5111">MKMSWMTGSGANIFKACAILWRARARRRELSQVKLSQSISEIANI</sequence>
<organism evidence="1 2">
    <name type="scientific">Mesorhizobium qingshengii</name>
    <dbReference type="NCBI Taxonomy" id="1165689"/>
    <lineage>
        <taxon>Bacteria</taxon>
        <taxon>Pseudomonadati</taxon>
        <taxon>Pseudomonadota</taxon>
        <taxon>Alphaproteobacteria</taxon>
        <taxon>Hyphomicrobiales</taxon>
        <taxon>Phyllobacteriaceae</taxon>
        <taxon>Mesorhizobium</taxon>
    </lineage>
</organism>
<proteinExistence type="predicted"/>
<dbReference type="AlphaFoldDB" id="A0A1G5ZSQ9"/>
<evidence type="ECO:0000313" key="1">
    <source>
        <dbReference type="EMBL" id="SDA97685.1"/>
    </source>
</evidence>
<evidence type="ECO:0000313" key="2">
    <source>
        <dbReference type="Proteomes" id="UP000198588"/>
    </source>
</evidence>